<organism evidence="1 2">
    <name type="scientific">Sutcliffiella tianshenii</name>
    <dbReference type="NCBI Taxonomy" id="1463404"/>
    <lineage>
        <taxon>Bacteria</taxon>
        <taxon>Bacillati</taxon>
        <taxon>Bacillota</taxon>
        <taxon>Bacilli</taxon>
        <taxon>Bacillales</taxon>
        <taxon>Bacillaceae</taxon>
        <taxon>Sutcliffiella</taxon>
    </lineage>
</organism>
<comment type="caution">
    <text evidence="1">The sequence shown here is derived from an EMBL/GenBank/DDBJ whole genome shotgun (WGS) entry which is preliminary data.</text>
</comment>
<accession>A0ABS2NZA5</accession>
<evidence type="ECO:0008006" key="3">
    <source>
        <dbReference type="Google" id="ProtNLM"/>
    </source>
</evidence>
<name>A0ABS2NZA5_9BACI</name>
<protein>
    <recommendedName>
        <fullName evidence="3">Phage protein</fullName>
    </recommendedName>
</protein>
<proteinExistence type="predicted"/>
<evidence type="ECO:0000313" key="2">
    <source>
        <dbReference type="Proteomes" id="UP000737402"/>
    </source>
</evidence>
<dbReference type="EMBL" id="JAFBED010000003">
    <property type="protein sequence ID" value="MBM7620036.1"/>
    <property type="molecule type" value="Genomic_DNA"/>
</dbReference>
<evidence type="ECO:0000313" key="1">
    <source>
        <dbReference type="EMBL" id="MBM7620036.1"/>
    </source>
</evidence>
<sequence>MEFQEYLQQKHLLNKRERKMKEISIDQYVNRHENMRRDGIYNEESQIDARLEQKVQERYKDWKTYIKTINHYLSSRNY</sequence>
<dbReference type="RefSeq" id="WP_204415377.1">
    <property type="nucleotide sequence ID" value="NZ_JAFBED010000003.1"/>
</dbReference>
<reference evidence="1 2" key="1">
    <citation type="submission" date="2021-01" db="EMBL/GenBank/DDBJ databases">
        <title>Genomic Encyclopedia of Type Strains, Phase IV (KMG-IV): sequencing the most valuable type-strain genomes for metagenomic binning, comparative biology and taxonomic classification.</title>
        <authorList>
            <person name="Goeker M."/>
        </authorList>
    </citation>
    <scope>NUCLEOTIDE SEQUENCE [LARGE SCALE GENOMIC DNA]</scope>
    <source>
        <strain evidence="1 2">DSM 25879</strain>
    </source>
</reference>
<keyword evidence="2" id="KW-1185">Reference proteome</keyword>
<gene>
    <name evidence="1" type="ORF">JOC95_001888</name>
</gene>
<dbReference type="Proteomes" id="UP000737402">
    <property type="component" value="Unassembled WGS sequence"/>
</dbReference>